<dbReference type="PANTHER" id="PTHR46268:SF6">
    <property type="entry name" value="UNIVERSAL STRESS PROTEIN UP12"/>
    <property type="match status" value="1"/>
</dbReference>
<keyword evidence="4" id="KW-1185">Reference proteome</keyword>
<dbReference type="InterPro" id="IPR006016">
    <property type="entry name" value="UspA"/>
</dbReference>
<dbReference type="PRINTS" id="PR01438">
    <property type="entry name" value="UNVRSLSTRESS"/>
</dbReference>
<evidence type="ECO:0000256" key="1">
    <source>
        <dbReference type="ARBA" id="ARBA00008791"/>
    </source>
</evidence>
<dbReference type="OrthoDB" id="5419113at2"/>
<protein>
    <submittedName>
        <fullName evidence="3">Universal stress protein UspA</fullName>
    </submittedName>
</protein>
<dbReference type="Gene3D" id="3.40.50.620">
    <property type="entry name" value="HUPs"/>
    <property type="match status" value="1"/>
</dbReference>
<comment type="caution">
    <text evidence="3">The sequence shown here is derived from an EMBL/GenBank/DDBJ whole genome shotgun (WGS) entry which is preliminary data.</text>
</comment>
<organism evidence="3 4">
    <name type="scientific">Mycolicibacterium bacteremicum</name>
    <name type="common">Mycobacterium bacteremicum</name>
    <dbReference type="NCBI Taxonomy" id="564198"/>
    <lineage>
        <taxon>Bacteria</taxon>
        <taxon>Bacillati</taxon>
        <taxon>Actinomycetota</taxon>
        <taxon>Actinomycetes</taxon>
        <taxon>Mycobacteriales</taxon>
        <taxon>Mycobacteriaceae</taxon>
        <taxon>Mycolicibacterium</taxon>
    </lineage>
</organism>
<evidence type="ECO:0000313" key="4">
    <source>
        <dbReference type="Proteomes" id="UP000192366"/>
    </source>
</evidence>
<accession>A0A1W9Z1I5</accession>
<feature type="domain" description="UspA" evidence="2">
    <location>
        <begin position="2"/>
        <end position="127"/>
    </location>
</feature>
<name>A0A1W9Z1I5_MYCBA</name>
<sequence length="130" mass="13934">MTIVIGYTADQFGHAALEHGITEAKLRNTDLLVVNSTSGEAYVDSRFAGGAEVRDVEARLAECGVEFELRQPVGVDAVDELLTAMDRPEAELLVVGIRHRSPVGKLLLGSVAQKLILECPKPVLAVKPAE</sequence>
<comment type="similarity">
    <text evidence="1">Belongs to the universal stress protein A family.</text>
</comment>
<dbReference type="InterPro" id="IPR014729">
    <property type="entry name" value="Rossmann-like_a/b/a_fold"/>
</dbReference>
<dbReference type="STRING" id="564198.BST17_04150"/>
<dbReference type="PANTHER" id="PTHR46268">
    <property type="entry name" value="STRESS RESPONSE PROTEIN NHAX"/>
    <property type="match status" value="1"/>
</dbReference>
<dbReference type="Pfam" id="PF00582">
    <property type="entry name" value="Usp"/>
    <property type="match status" value="1"/>
</dbReference>
<dbReference type="CDD" id="cd00293">
    <property type="entry name" value="USP-like"/>
    <property type="match status" value="1"/>
</dbReference>
<dbReference type="RefSeq" id="WP_083055682.1">
    <property type="nucleotide sequence ID" value="NZ_JACKVM010000009.1"/>
</dbReference>
<gene>
    <name evidence="3" type="ORF">BST17_04150</name>
</gene>
<evidence type="ECO:0000313" key="3">
    <source>
        <dbReference type="EMBL" id="ORA06178.1"/>
    </source>
</evidence>
<dbReference type="EMBL" id="MVHJ01000003">
    <property type="protein sequence ID" value="ORA06178.1"/>
    <property type="molecule type" value="Genomic_DNA"/>
</dbReference>
<proteinExistence type="inferred from homology"/>
<dbReference type="InterPro" id="IPR006015">
    <property type="entry name" value="Universal_stress_UspA"/>
</dbReference>
<dbReference type="AlphaFoldDB" id="A0A1W9Z1I5"/>
<reference evidence="3 4" key="1">
    <citation type="submission" date="2017-02" db="EMBL/GenBank/DDBJ databases">
        <title>The new phylogeny of genus Mycobacterium.</title>
        <authorList>
            <person name="Tortoli E."/>
            <person name="Trovato A."/>
            <person name="Cirillo D.M."/>
        </authorList>
    </citation>
    <scope>NUCLEOTIDE SEQUENCE [LARGE SCALE GENOMIC DNA]</scope>
    <source>
        <strain evidence="3 4">DSM 45578</strain>
    </source>
</reference>
<dbReference type="Proteomes" id="UP000192366">
    <property type="component" value="Unassembled WGS sequence"/>
</dbReference>
<evidence type="ECO:0000259" key="2">
    <source>
        <dbReference type="Pfam" id="PF00582"/>
    </source>
</evidence>
<dbReference type="SUPFAM" id="SSF52402">
    <property type="entry name" value="Adenine nucleotide alpha hydrolases-like"/>
    <property type="match status" value="1"/>
</dbReference>